<dbReference type="Gene3D" id="3.90.350.10">
    <property type="entry name" value="Transposase Inhibitor Protein From Tn5, Chain A, domain 1"/>
    <property type="match status" value="1"/>
</dbReference>
<dbReference type="InterPro" id="IPR047952">
    <property type="entry name" value="Transpos_IS4"/>
</dbReference>
<comment type="caution">
    <text evidence="6">The sequence shown here is derived from an EMBL/GenBank/DDBJ whole genome shotgun (WGS) entry which is preliminary data.</text>
</comment>
<evidence type="ECO:0000256" key="3">
    <source>
        <dbReference type="ARBA" id="ARBA00023125"/>
    </source>
</evidence>
<proteinExistence type="inferred from homology"/>
<dbReference type="GO" id="GO:0004803">
    <property type="term" value="F:transposase activity"/>
    <property type="evidence" value="ECO:0007669"/>
    <property type="project" value="InterPro"/>
</dbReference>
<reference evidence="6 7" key="1">
    <citation type="submission" date="2019-01" db="EMBL/GenBank/DDBJ databases">
        <title>Genome sequences of marine Pseudoalteromonas species.</title>
        <authorList>
            <person name="Boraston A.B."/>
            <person name="Hehemann J.-H."/>
            <person name="Vickers C.J."/>
            <person name="Salama-Alber O."/>
            <person name="Abe K."/>
            <person name="Hettle A.J."/>
        </authorList>
    </citation>
    <scope>NUCLEOTIDE SEQUENCE [LARGE SCALE GENOMIC DNA]</scope>
    <source>
        <strain evidence="6 7">PS42</strain>
    </source>
</reference>
<dbReference type="Proteomes" id="UP000324162">
    <property type="component" value="Unassembled WGS sequence"/>
</dbReference>
<dbReference type="PANTHER" id="PTHR33258">
    <property type="entry name" value="TRANSPOSASE INSL FOR INSERTION SEQUENCE ELEMENT IS186A-RELATED"/>
    <property type="match status" value="1"/>
</dbReference>
<dbReference type="InterPro" id="IPR002559">
    <property type="entry name" value="Transposase_11"/>
</dbReference>
<evidence type="ECO:0000313" key="6">
    <source>
        <dbReference type="EMBL" id="KAA1156877.1"/>
    </source>
</evidence>
<dbReference type="GO" id="GO:0006313">
    <property type="term" value="P:DNA transposition"/>
    <property type="evidence" value="ECO:0007669"/>
    <property type="project" value="InterPro"/>
</dbReference>
<keyword evidence="3" id="KW-0238">DNA-binding</keyword>
<keyword evidence="2" id="KW-0815">Transposition</keyword>
<dbReference type="PANTHER" id="PTHR33258:SF1">
    <property type="entry name" value="TRANSPOSASE INSL FOR INSERTION SEQUENCE ELEMENT IS186A-RELATED"/>
    <property type="match status" value="1"/>
</dbReference>
<sequence>MTKNRVHMQVNQVSNQLKALISEKHLIELAKTSGFQVRHRCLSIVSLLKAVFKSLSCLQDANLSDIHQNLRTQADCTISYKPFHNQIRKPALTELVRELVIQAMSKLTVNTLDKTFFTQRGIQRVLLQDGSSFALHDELAQVFAGRFTAVSPAAIELHVTYDLFNEQPCEIDIRPDVETERAFLPGSHTLEDTLLLADAGYFDLDYFEQVAQDGGYFLIRANKNINPIVTSAYCAGIELKEKNIKLKTLLDKFASQPLELTVRWKKNGPEYRLIYLPNEKRPVFLVTNLKEAQFSFDELLDIYATRWQIELFFKELKSWNNLKGFITRDPHIAESLVWLSILQTLIKRFICHSAAGMFKCAISTFRASKCSYLWLDDILDCIEQTRCSHKIHRVFELLAVNCKRQSIEKNNDICRFKIGSHTVCVP</sequence>
<protein>
    <submittedName>
        <fullName evidence="6">IS4 family transposase</fullName>
    </submittedName>
</protein>
<dbReference type="AlphaFoldDB" id="A0AB73BC92"/>
<evidence type="ECO:0000256" key="4">
    <source>
        <dbReference type="ARBA" id="ARBA00023172"/>
    </source>
</evidence>
<organism evidence="6 7">
    <name type="scientific">Pseudoalteromonas fuliginea</name>
    <dbReference type="NCBI Taxonomy" id="1872678"/>
    <lineage>
        <taxon>Bacteria</taxon>
        <taxon>Pseudomonadati</taxon>
        <taxon>Pseudomonadota</taxon>
        <taxon>Gammaproteobacteria</taxon>
        <taxon>Alteromonadales</taxon>
        <taxon>Pseudoalteromonadaceae</taxon>
        <taxon>Pseudoalteromonas</taxon>
    </lineage>
</organism>
<comment type="similarity">
    <text evidence="1">Belongs to the transposase 11 family.</text>
</comment>
<evidence type="ECO:0000256" key="1">
    <source>
        <dbReference type="ARBA" id="ARBA00010075"/>
    </source>
</evidence>
<dbReference type="InterPro" id="IPR012337">
    <property type="entry name" value="RNaseH-like_sf"/>
</dbReference>
<evidence type="ECO:0000259" key="5">
    <source>
        <dbReference type="Pfam" id="PF01609"/>
    </source>
</evidence>
<evidence type="ECO:0000313" key="7">
    <source>
        <dbReference type="Proteomes" id="UP000324162"/>
    </source>
</evidence>
<dbReference type="GO" id="GO:0003677">
    <property type="term" value="F:DNA binding"/>
    <property type="evidence" value="ECO:0007669"/>
    <property type="project" value="UniProtKB-KW"/>
</dbReference>
<dbReference type="EMBL" id="SEUK01000055">
    <property type="protein sequence ID" value="KAA1156877.1"/>
    <property type="molecule type" value="Genomic_DNA"/>
</dbReference>
<dbReference type="NCBIfam" id="NF033592">
    <property type="entry name" value="transpos_IS4_1"/>
    <property type="match status" value="1"/>
</dbReference>
<name>A0AB73BC92_9GAMM</name>
<gene>
    <name evidence="6" type="ORF">EU508_18290</name>
</gene>
<dbReference type="SUPFAM" id="SSF53098">
    <property type="entry name" value="Ribonuclease H-like"/>
    <property type="match status" value="1"/>
</dbReference>
<dbReference type="Pfam" id="PF01609">
    <property type="entry name" value="DDE_Tnp_1"/>
    <property type="match status" value="1"/>
</dbReference>
<evidence type="ECO:0000256" key="2">
    <source>
        <dbReference type="ARBA" id="ARBA00022578"/>
    </source>
</evidence>
<feature type="domain" description="Transposase IS4-like" evidence="5">
    <location>
        <begin position="124"/>
        <end position="328"/>
    </location>
</feature>
<keyword evidence="4" id="KW-0233">DNA recombination</keyword>
<accession>A0AB73BC92</accession>